<comment type="similarity">
    <text evidence="9">Belongs to the pannexin family.</text>
</comment>
<dbReference type="OrthoDB" id="5867527at2759"/>
<reference evidence="12" key="1">
    <citation type="submission" date="2025-08" db="UniProtKB">
        <authorList>
            <consortium name="RefSeq"/>
        </authorList>
    </citation>
    <scope>IDENTIFICATION</scope>
    <source>
        <tissue evidence="12">Gonads</tissue>
    </source>
</reference>
<evidence type="ECO:0000256" key="10">
    <source>
        <dbReference type="SAM" id="MobiDB-lite"/>
    </source>
</evidence>
<evidence type="ECO:0000313" key="11">
    <source>
        <dbReference type="Proteomes" id="UP000085678"/>
    </source>
</evidence>
<evidence type="ECO:0000256" key="9">
    <source>
        <dbReference type="RuleBase" id="RU010713"/>
    </source>
</evidence>
<evidence type="ECO:0000313" key="12">
    <source>
        <dbReference type="RefSeq" id="XP_023932069.1"/>
    </source>
</evidence>
<dbReference type="GeneID" id="106153345"/>
<protein>
    <recommendedName>
        <fullName evidence="9">Innexin</fullName>
    </recommendedName>
</protein>
<dbReference type="STRING" id="7574.A0A2R2MPA5"/>
<evidence type="ECO:0000256" key="4">
    <source>
        <dbReference type="ARBA" id="ARBA00022692"/>
    </source>
</evidence>
<evidence type="ECO:0000256" key="1">
    <source>
        <dbReference type="ARBA" id="ARBA00004651"/>
    </source>
</evidence>
<evidence type="ECO:0000256" key="2">
    <source>
        <dbReference type="ARBA" id="ARBA00022448"/>
    </source>
</evidence>
<keyword evidence="5 9" id="KW-1133">Transmembrane helix</keyword>
<keyword evidence="7 9" id="KW-0472">Membrane</keyword>
<dbReference type="Proteomes" id="UP000085678">
    <property type="component" value="Unplaced"/>
</dbReference>
<dbReference type="AlphaFoldDB" id="A0A2R2MPA5"/>
<dbReference type="GO" id="GO:0005921">
    <property type="term" value="C:gap junction"/>
    <property type="evidence" value="ECO:0007669"/>
    <property type="project" value="UniProtKB-UniRule"/>
</dbReference>
<evidence type="ECO:0000256" key="3">
    <source>
        <dbReference type="ARBA" id="ARBA00022475"/>
    </source>
</evidence>
<sequence>MIFNTNFSEILIFQLIIYSLRNFMFNNSNKMAPFTEYLRPILKSLRSDDDSFDRLNHRYSAAVLLVFALLTTMKQYVGEPILCWVPGRFTGAMEDYTNAMCWISNTYWVPFETRIPNPDDPKPHIAYYQWVPIVLLLQALLFKLPCVAWRLLSYNSGIDIQAMFKKLERDEIIEHKKMKSNVKEVTRYLARYLDATRDQPHGCCAWARRIMSSYLCVCVGKRRGNYLYMLFLWIKILYMVNGLGQMFLLNAFLGTQFTMYGYQIIEDLINWRDWTETGRFPRTTLCDIKIRELGGNIHRHTIQCGLPINFFNERIYMFLWFWLVFVSAGTIFGFFTWMSLFSVNERKVFVKKTISMTGKGDSIEQNRDTKRLKNFVTKYLRMDGVFVLKLLAKNTSDVVISRVVYSLWKRYLKRHKELQPDGLPLTPKANDASSPSAPPTDADDSEPPKGL</sequence>
<dbReference type="PANTHER" id="PTHR11893">
    <property type="entry name" value="INNEXIN"/>
    <property type="match status" value="1"/>
</dbReference>
<comment type="caution">
    <text evidence="9">Lacks conserved residue(s) required for the propagation of feature annotation.</text>
</comment>
<proteinExistence type="inferred from homology"/>
<dbReference type="FunCoup" id="A0A2R2MPA5">
    <property type="interactions" value="124"/>
</dbReference>
<dbReference type="InParanoid" id="A0A2R2MPA5"/>
<dbReference type="PANTHER" id="PTHR11893:SF36">
    <property type="entry name" value="INNEXIN-5"/>
    <property type="match status" value="1"/>
</dbReference>
<evidence type="ECO:0000256" key="5">
    <source>
        <dbReference type="ARBA" id="ARBA00022989"/>
    </source>
</evidence>
<dbReference type="GO" id="GO:0005886">
    <property type="term" value="C:plasma membrane"/>
    <property type="evidence" value="ECO:0007669"/>
    <property type="project" value="UniProtKB-SubCell"/>
</dbReference>
<dbReference type="GO" id="GO:0034220">
    <property type="term" value="P:monoatomic ion transmembrane transport"/>
    <property type="evidence" value="ECO:0007669"/>
    <property type="project" value="UniProtKB-KW"/>
</dbReference>
<keyword evidence="8 9" id="KW-0407">Ion channel</keyword>
<comment type="subcellular location">
    <subcellularLocation>
        <location evidence="1 9">Cell membrane</location>
        <topology evidence="1 9">Multi-pass membrane protein</topology>
    </subcellularLocation>
</comment>
<accession>A0A2R2MPA5</accession>
<keyword evidence="3" id="KW-1003">Cell membrane</keyword>
<dbReference type="PRINTS" id="PR01262">
    <property type="entry name" value="INNEXIN"/>
</dbReference>
<dbReference type="Pfam" id="PF00876">
    <property type="entry name" value="Innexin"/>
    <property type="match status" value="1"/>
</dbReference>
<keyword evidence="2 9" id="KW-0813">Transport</keyword>
<feature type="transmembrane region" description="Helical" evidence="9">
    <location>
        <begin position="230"/>
        <end position="253"/>
    </location>
</feature>
<keyword evidence="6 9" id="KW-0406">Ion transport</keyword>
<dbReference type="InterPro" id="IPR000990">
    <property type="entry name" value="Innexin"/>
</dbReference>
<feature type="region of interest" description="Disordered" evidence="10">
    <location>
        <begin position="419"/>
        <end position="451"/>
    </location>
</feature>
<name>A0A2R2MPA5_LINAN</name>
<evidence type="ECO:0000256" key="6">
    <source>
        <dbReference type="ARBA" id="ARBA00023065"/>
    </source>
</evidence>
<organism evidence="11 12">
    <name type="scientific">Lingula anatina</name>
    <name type="common">Brachiopod</name>
    <name type="synonym">Lingula unguis</name>
    <dbReference type="NCBI Taxonomy" id="7574"/>
    <lineage>
        <taxon>Eukaryota</taxon>
        <taxon>Metazoa</taxon>
        <taxon>Spiralia</taxon>
        <taxon>Lophotrochozoa</taxon>
        <taxon>Brachiopoda</taxon>
        <taxon>Linguliformea</taxon>
        <taxon>Lingulata</taxon>
        <taxon>Lingulida</taxon>
        <taxon>Linguloidea</taxon>
        <taxon>Lingulidae</taxon>
        <taxon>Lingula</taxon>
    </lineage>
</organism>
<dbReference type="RefSeq" id="XP_023932069.1">
    <property type="nucleotide sequence ID" value="XM_024076301.1"/>
</dbReference>
<gene>
    <name evidence="12" type="primary">LOC106153345</name>
    <name evidence="9" type="synonym">inx</name>
</gene>
<feature type="transmembrane region" description="Helical" evidence="9">
    <location>
        <begin position="319"/>
        <end position="343"/>
    </location>
</feature>
<evidence type="ECO:0000256" key="7">
    <source>
        <dbReference type="ARBA" id="ARBA00023136"/>
    </source>
</evidence>
<dbReference type="PROSITE" id="PS51013">
    <property type="entry name" value="PANNEXIN"/>
    <property type="match status" value="1"/>
</dbReference>
<keyword evidence="11" id="KW-1185">Reference proteome</keyword>
<keyword evidence="4 9" id="KW-0812">Transmembrane</keyword>
<evidence type="ECO:0000256" key="8">
    <source>
        <dbReference type="ARBA" id="ARBA00023303"/>
    </source>
</evidence>
<comment type="function">
    <text evidence="9">Structural component of the gap junctions.</text>
</comment>
<dbReference type="KEGG" id="lak:106153345"/>